<dbReference type="HOGENOM" id="CLU_1097321_0_0_0"/>
<dbReference type="Pfam" id="PF13508">
    <property type="entry name" value="Acetyltransf_7"/>
    <property type="match status" value="1"/>
</dbReference>
<dbReference type="InterPro" id="IPR004360">
    <property type="entry name" value="Glyas_Fos-R_dOase_dom"/>
</dbReference>
<dbReference type="InterPro" id="IPR016181">
    <property type="entry name" value="Acyl_CoA_acyltransferase"/>
</dbReference>
<dbReference type="GO" id="GO:0016747">
    <property type="term" value="F:acyltransferase activity, transferring groups other than amino-acyl groups"/>
    <property type="evidence" value="ECO:0007669"/>
    <property type="project" value="InterPro"/>
</dbReference>
<feature type="domain" description="VOC" evidence="2">
    <location>
        <begin position="1"/>
        <end position="116"/>
    </location>
</feature>
<protein>
    <submittedName>
        <fullName evidence="3">GCN5-related N-acetyltransferase</fullName>
    </submittedName>
</protein>
<sequence>MVTAATPILASADILATLKFYQEVLGFESSWTWGEPPVFGAVIWGPVTIMFNLQPELAGKVAGHQLAINADPVDEIYSLHLERGAKIASPLEDKPWGIREYIVEDLHGYHLRVSGPIPAEVKPSIEFPEGVTVERRLPTEAEFAELARAVFDRKETPESVVERSWQGVVACSPDGDVIGMVRIVYDAPGWFSIWDVAVLPQWQGRRIGQRLMQEALAIIRDEWPGAWVFLFTYKHGFYERLGFSEKTVSMRRV</sequence>
<keyword evidence="3" id="KW-0808">Transferase</keyword>
<accession>A0A068NW76</accession>
<evidence type="ECO:0000313" key="3">
    <source>
        <dbReference type="EMBL" id="AIE87701.1"/>
    </source>
</evidence>
<dbReference type="InterPro" id="IPR000182">
    <property type="entry name" value="GNAT_dom"/>
</dbReference>
<dbReference type="SUPFAM" id="SSF55729">
    <property type="entry name" value="Acyl-CoA N-acyltransferases (Nat)"/>
    <property type="match status" value="1"/>
</dbReference>
<dbReference type="PROSITE" id="PS51186">
    <property type="entry name" value="GNAT"/>
    <property type="match status" value="1"/>
</dbReference>
<dbReference type="KEGG" id="fgi:OP10G_4333"/>
<evidence type="ECO:0000259" key="2">
    <source>
        <dbReference type="PROSITE" id="PS51819"/>
    </source>
</evidence>
<proteinExistence type="predicted"/>
<dbReference type="Gene3D" id="3.10.180.10">
    <property type="entry name" value="2,3-Dihydroxybiphenyl 1,2-Dioxygenase, domain 1"/>
    <property type="match status" value="1"/>
</dbReference>
<dbReference type="SUPFAM" id="SSF54593">
    <property type="entry name" value="Glyoxalase/Bleomycin resistance protein/Dihydroxybiphenyl dioxygenase"/>
    <property type="match status" value="1"/>
</dbReference>
<dbReference type="InterPro" id="IPR029068">
    <property type="entry name" value="Glyas_Bleomycin-R_OHBP_Dase"/>
</dbReference>
<keyword evidence="4" id="KW-1185">Reference proteome</keyword>
<dbReference type="PROSITE" id="PS51819">
    <property type="entry name" value="VOC"/>
    <property type="match status" value="1"/>
</dbReference>
<evidence type="ECO:0000259" key="1">
    <source>
        <dbReference type="PROSITE" id="PS51186"/>
    </source>
</evidence>
<dbReference type="InterPro" id="IPR037523">
    <property type="entry name" value="VOC_core"/>
</dbReference>
<reference evidence="3 4" key="1">
    <citation type="journal article" date="2014" name="PLoS ONE">
        <title>The first complete genome sequence of the class fimbriimonadia in the phylum armatimonadetes.</title>
        <authorList>
            <person name="Hu Z.Y."/>
            <person name="Wang Y.Z."/>
            <person name="Im W.T."/>
            <person name="Wang S.Y."/>
            <person name="Zhao G.P."/>
            <person name="Zheng H.J."/>
            <person name="Quan Z.X."/>
        </authorList>
    </citation>
    <scope>NUCLEOTIDE SEQUENCE [LARGE SCALE GENOMIC DNA]</scope>
    <source>
        <strain evidence="3">Gsoil 348</strain>
    </source>
</reference>
<dbReference type="OrthoDB" id="9798201at2"/>
<dbReference type="CDD" id="cd04301">
    <property type="entry name" value="NAT_SF"/>
    <property type="match status" value="1"/>
</dbReference>
<name>A0A068NW76_FIMGI</name>
<organism evidence="3 4">
    <name type="scientific">Fimbriimonas ginsengisoli Gsoil 348</name>
    <dbReference type="NCBI Taxonomy" id="661478"/>
    <lineage>
        <taxon>Bacteria</taxon>
        <taxon>Bacillati</taxon>
        <taxon>Armatimonadota</taxon>
        <taxon>Fimbriimonadia</taxon>
        <taxon>Fimbriimonadales</taxon>
        <taxon>Fimbriimonadaceae</taxon>
        <taxon>Fimbriimonas</taxon>
    </lineage>
</organism>
<dbReference type="RefSeq" id="WP_025228414.1">
    <property type="nucleotide sequence ID" value="NZ_CP007139.1"/>
</dbReference>
<dbReference type="STRING" id="661478.OP10G_4333"/>
<dbReference type="AlphaFoldDB" id="A0A068NW76"/>
<evidence type="ECO:0000313" key="4">
    <source>
        <dbReference type="Proteomes" id="UP000027982"/>
    </source>
</evidence>
<dbReference type="EMBL" id="CP007139">
    <property type="protein sequence ID" value="AIE87701.1"/>
    <property type="molecule type" value="Genomic_DNA"/>
</dbReference>
<dbReference type="Gene3D" id="3.40.630.30">
    <property type="match status" value="1"/>
</dbReference>
<dbReference type="eggNOG" id="COG0346">
    <property type="taxonomic scope" value="Bacteria"/>
</dbReference>
<dbReference type="Pfam" id="PF00903">
    <property type="entry name" value="Glyoxalase"/>
    <property type="match status" value="1"/>
</dbReference>
<feature type="domain" description="N-acetyltransferase" evidence="1">
    <location>
        <begin position="130"/>
        <end position="253"/>
    </location>
</feature>
<dbReference type="Proteomes" id="UP000027982">
    <property type="component" value="Chromosome"/>
</dbReference>
<gene>
    <name evidence="3" type="ORF">OP10G_4333</name>
</gene>